<name>A0A8S4A4R7_9EUPU</name>
<feature type="compositionally biased region" description="Low complexity" evidence="1">
    <location>
        <begin position="180"/>
        <end position="200"/>
    </location>
</feature>
<protein>
    <submittedName>
        <fullName evidence="2">Uncharacterized protein</fullName>
    </submittedName>
</protein>
<reference evidence="2" key="1">
    <citation type="submission" date="2021-04" db="EMBL/GenBank/DDBJ databases">
        <authorList>
            <consortium name="Molecular Ecology Group"/>
        </authorList>
    </citation>
    <scope>NUCLEOTIDE SEQUENCE</scope>
</reference>
<sequence>MNARGRQDTPSTLSQWSSLSEEIPSYSKLTLGLSPSIFSSFLFPQQVGFGDIFRDYDSLERESTPSCPRKKTRVPLDLYTHADNFTTPPLNQRGCRFLNLNRTPATAPPVKPIEPPVKPLQLGRYKQKPIEPPVKPLELDRYKQKPQVHVDYHNIKHNLKYENEAIASRARQEAARKSDPVYSSPTTPSSSPKSLYSGSDRPGLASEEDSTEPYMGEFGGIKPPCFKLAAEFSDEPKYPLRSRKITGDEFYHFINGEAISAVMFYIKGHKSEDNMKAWEANAEKESLDGERAFATVDCAEVPYLCLREHIPSVPFFKVYSEGHQIYSGPRMKVGINEVVTH</sequence>
<dbReference type="SUPFAM" id="SSF52833">
    <property type="entry name" value="Thioredoxin-like"/>
    <property type="match status" value="1"/>
</dbReference>
<dbReference type="Proteomes" id="UP000678393">
    <property type="component" value="Unassembled WGS sequence"/>
</dbReference>
<dbReference type="AlphaFoldDB" id="A0A8S4A4R7"/>
<feature type="region of interest" description="Disordered" evidence="1">
    <location>
        <begin position="168"/>
        <end position="213"/>
    </location>
</feature>
<evidence type="ECO:0000313" key="2">
    <source>
        <dbReference type="EMBL" id="CAG5135035.1"/>
    </source>
</evidence>
<gene>
    <name evidence="2" type="ORF">CUNI_LOCUS20593</name>
</gene>
<dbReference type="Gene3D" id="3.40.30.10">
    <property type="entry name" value="Glutaredoxin"/>
    <property type="match status" value="1"/>
</dbReference>
<dbReference type="InterPro" id="IPR036249">
    <property type="entry name" value="Thioredoxin-like_sf"/>
</dbReference>
<accession>A0A8S4A4R7</accession>
<proteinExistence type="predicted"/>
<keyword evidence="3" id="KW-1185">Reference proteome</keyword>
<dbReference type="CDD" id="cd02961">
    <property type="entry name" value="PDI_a_family"/>
    <property type="match status" value="1"/>
</dbReference>
<evidence type="ECO:0000256" key="1">
    <source>
        <dbReference type="SAM" id="MobiDB-lite"/>
    </source>
</evidence>
<organism evidence="2 3">
    <name type="scientific">Candidula unifasciata</name>
    <dbReference type="NCBI Taxonomy" id="100452"/>
    <lineage>
        <taxon>Eukaryota</taxon>
        <taxon>Metazoa</taxon>
        <taxon>Spiralia</taxon>
        <taxon>Lophotrochozoa</taxon>
        <taxon>Mollusca</taxon>
        <taxon>Gastropoda</taxon>
        <taxon>Heterobranchia</taxon>
        <taxon>Euthyneura</taxon>
        <taxon>Panpulmonata</taxon>
        <taxon>Eupulmonata</taxon>
        <taxon>Stylommatophora</taxon>
        <taxon>Helicina</taxon>
        <taxon>Helicoidea</taxon>
        <taxon>Geomitridae</taxon>
        <taxon>Candidula</taxon>
    </lineage>
</organism>
<feature type="compositionally biased region" description="Basic and acidic residues" evidence="1">
    <location>
        <begin position="170"/>
        <end position="179"/>
    </location>
</feature>
<evidence type="ECO:0000313" key="3">
    <source>
        <dbReference type="Proteomes" id="UP000678393"/>
    </source>
</evidence>
<dbReference type="EMBL" id="CAJHNH020007857">
    <property type="protein sequence ID" value="CAG5135035.1"/>
    <property type="molecule type" value="Genomic_DNA"/>
</dbReference>
<comment type="caution">
    <text evidence="2">The sequence shown here is derived from an EMBL/GenBank/DDBJ whole genome shotgun (WGS) entry which is preliminary data.</text>
</comment>